<gene>
    <name evidence="2" type="ORF">CO666_21320</name>
</gene>
<dbReference type="CDD" id="cd00093">
    <property type="entry name" value="HTH_XRE"/>
    <property type="match status" value="1"/>
</dbReference>
<dbReference type="Pfam" id="PF12802">
    <property type="entry name" value="MarR_2"/>
    <property type="match status" value="1"/>
</dbReference>
<dbReference type="InterPro" id="IPR000600">
    <property type="entry name" value="ROK"/>
</dbReference>
<dbReference type="Pfam" id="PF00480">
    <property type="entry name" value="ROK"/>
    <property type="match status" value="1"/>
</dbReference>
<comment type="caution">
    <text evidence="2">The sequence shown here is derived from an EMBL/GenBank/DDBJ whole genome shotgun (WGS) entry which is preliminary data.</text>
</comment>
<dbReference type="InterPro" id="IPR036390">
    <property type="entry name" value="WH_DNA-bd_sf"/>
</dbReference>
<accession>A0A2A6J7V9</accession>
<dbReference type="InterPro" id="IPR036388">
    <property type="entry name" value="WH-like_DNA-bd_sf"/>
</dbReference>
<organism evidence="2 3">
    <name type="scientific">Rhizobium chutanense</name>
    <dbReference type="NCBI Taxonomy" id="2035448"/>
    <lineage>
        <taxon>Bacteria</taxon>
        <taxon>Pseudomonadati</taxon>
        <taxon>Pseudomonadota</taxon>
        <taxon>Alphaproteobacteria</taxon>
        <taxon>Hyphomicrobiales</taxon>
        <taxon>Rhizobiaceae</taxon>
        <taxon>Rhizobium/Agrobacterium group</taxon>
        <taxon>Rhizobium</taxon>
    </lineage>
</organism>
<dbReference type="Proteomes" id="UP000220768">
    <property type="component" value="Unassembled WGS sequence"/>
</dbReference>
<dbReference type="AlphaFoldDB" id="A0A2A6J7V9"/>
<dbReference type="SUPFAM" id="SSF53067">
    <property type="entry name" value="Actin-like ATPase domain"/>
    <property type="match status" value="1"/>
</dbReference>
<dbReference type="EMBL" id="NWSV01000015">
    <property type="protein sequence ID" value="PDT02309.1"/>
    <property type="molecule type" value="Genomic_DNA"/>
</dbReference>
<dbReference type="InterPro" id="IPR000835">
    <property type="entry name" value="HTH_MarR-typ"/>
</dbReference>
<protein>
    <recommendedName>
        <fullName evidence="1">HTH marR-type domain-containing protein</fullName>
    </recommendedName>
</protein>
<dbReference type="InterPro" id="IPR043129">
    <property type="entry name" value="ATPase_NBD"/>
</dbReference>
<keyword evidence="3" id="KW-1185">Reference proteome</keyword>
<dbReference type="GO" id="GO:0009384">
    <property type="term" value="F:N-acylmannosamine kinase activity"/>
    <property type="evidence" value="ECO:0007669"/>
    <property type="project" value="TreeGrafter"/>
</dbReference>
<dbReference type="Gene3D" id="3.30.420.40">
    <property type="match status" value="2"/>
</dbReference>
<feature type="domain" description="HTH marR-type" evidence="1">
    <location>
        <begin position="14"/>
        <end position="69"/>
    </location>
</feature>
<sequence>MHADLGPRPRPVSLTDIEYAVLRHIRLHPGKSRTEIAAALGLSKSMLTKAVADFDRFKLVREERATLDGGERGQPPLRLSLNDDAFHSIGLYVRQGYYAVTRSDLSGNIRERVARQVDAVIEPILDDIARLIAGSPSPILGVGHAVPAIVGEDGTLFEVTPTQAALPLQELAETISARFRLPVYWDNGAYCVAAFEAQRPRTNHRGLFYITLDFGVGGGLFAKDAVFRGAHNQAANIGALIPETGERPSLPDLARHLGCPLDQLSDDFLARLFHDGDRRLLDWIDDRGEKLSKPLATVVQLFNPDAIVVGGFFPREILERLCARVDLGALDVPGRRPLIRPTLLVTQLLGPAGLAEAASLLPIAAELLGQHPPMANDRRPR</sequence>
<dbReference type="GO" id="GO:0019262">
    <property type="term" value="P:N-acetylneuraminate catabolic process"/>
    <property type="evidence" value="ECO:0007669"/>
    <property type="project" value="TreeGrafter"/>
</dbReference>
<dbReference type="PANTHER" id="PTHR18964:SF169">
    <property type="entry name" value="N-ACETYLMANNOSAMINE KINASE"/>
    <property type="match status" value="1"/>
</dbReference>
<dbReference type="RefSeq" id="WP_097614182.1">
    <property type="nucleotide sequence ID" value="NZ_NWSV01000015.1"/>
</dbReference>
<dbReference type="PANTHER" id="PTHR18964">
    <property type="entry name" value="ROK (REPRESSOR, ORF, KINASE) FAMILY"/>
    <property type="match status" value="1"/>
</dbReference>
<dbReference type="Gene3D" id="1.10.10.10">
    <property type="entry name" value="Winged helix-like DNA-binding domain superfamily/Winged helix DNA-binding domain"/>
    <property type="match status" value="1"/>
</dbReference>
<dbReference type="InterPro" id="IPR001387">
    <property type="entry name" value="Cro/C1-type_HTH"/>
</dbReference>
<proteinExistence type="predicted"/>
<name>A0A2A6J7V9_9HYPH</name>
<evidence type="ECO:0000313" key="3">
    <source>
        <dbReference type="Proteomes" id="UP000220768"/>
    </source>
</evidence>
<evidence type="ECO:0000313" key="2">
    <source>
        <dbReference type="EMBL" id="PDT02309.1"/>
    </source>
</evidence>
<dbReference type="SUPFAM" id="SSF46785">
    <property type="entry name" value="Winged helix' DNA-binding domain"/>
    <property type="match status" value="1"/>
</dbReference>
<reference evidence="2 3" key="1">
    <citation type="submission" date="2017-09" db="EMBL/GenBank/DDBJ databases">
        <title>Comparative genomics of rhizobia isolated from Phaseolus vulgaris in China.</title>
        <authorList>
            <person name="Tong W."/>
        </authorList>
    </citation>
    <scope>NUCLEOTIDE SEQUENCE [LARGE SCALE GENOMIC DNA]</scope>
    <source>
        <strain evidence="2 3">C5</strain>
    </source>
</reference>
<evidence type="ECO:0000259" key="1">
    <source>
        <dbReference type="Pfam" id="PF12802"/>
    </source>
</evidence>